<reference evidence="1 2" key="1">
    <citation type="submission" date="2016-03" db="EMBL/GenBank/DDBJ databases">
        <title>Choanephora cucurbitarum.</title>
        <authorList>
            <person name="Min B."/>
            <person name="Park H."/>
            <person name="Park J.-H."/>
            <person name="Shin H.-D."/>
            <person name="Choi I.-G."/>
        </authorList>
    </citation>
    <scope>NUCLEOTIDE SEQUENCE [LARGE SCALE GENOMIC DNA]</scope>
    <source>
        <strain evidence="1 2">KUS-F28377</strain>
    </source>
</reference>
<gene>
    <name evidence="1" type="ORF">A0J61_06345</name>
</gene>
<proteinExistence type="predicted"/>
<evidence type="ECO:0000313" key="1">
    <source>
        <dbReference type="EMBL" id="OBZ85606.1"/>
    </source>
</evidence>
<comment type="caution">
    <text evidence="1">The sequence shown here is derived from an EMBL/GenBank/DDBJ whole genome shotgun (WGS) entry which is preliminary data.</text>
</comment>
<keyword evidence="2" id="KW-1185">Reference proteome</keyword>
<dbReference type="AlphaFoldDB" id="A0A1C7NAE8"/>
<accession>A0A1C7NAE8</accession>
<evidence type="ECO:0000313" key="2">
    <source>
        <dbReference type="Proteomes" id="UP000093000"/>
    </source>
</evidence>
<organism evidence="1 2">
    <name type="scientific">Choanephora cucurbitarum</name>
    <dbReference type="NCBI Taxonomy" id="101091"/>
    <lineage>
        <taxon>Eukaryota</taxon>
        <taxon>Fungi</taxon>
        <taxon>Fungi incertae sedis</taxon>
        <taxon>Mucoromycota</taxon>
        <taxon>Mucoromycotina</taxon>
        <taxon>Mucoromycetes</taxon>
        <taxon>Mucorales</taxon>
        <taxon>Mucorineae</taxon>
        <taxon>Choanephoraceae</taxon>
        <taxon>Choanephoroideae</taxon>
        <taxon>Choanephora</taxon>
    </lineage>
</organism>
<sequence length="68" mass="8115">MFAKQPKREQWLPLGDIELNLAHNCTIYKYPIRFNPINIVRSGREAQHKRQDQTAIQTLTQKKSFLYQ</sequence>
<dbReference type="Proteomes" id="UP000093000">
    <property type="component" value="Unassembled WGS sequence"/>
</dbReference>
<dbReference type="InParanoid" id="A0A1C7NAE8"/>
<dbReference type="EMBL" id="LUGH01000379">
    <property type="protein sequence ID" value="OBZ85606.1"/>
    <property type="molecule type" value="Genomic_DNA"/>
</dbReference>
<name>A0A1C7NAE8_9FUNG</name>
<protein>
    <submittedName>
        <fullName evidence="1">Uncharacterized protein</fullName>
    </submittedName>
</protein>